<dbReference type="FunFam" id="3.30.160.60:FF:001199">
    <property type="entry name" value="Zinc finger protein 771"/>
    <property type="match status" value="1"/>
</dbReference>
<evidence type="ECO:0000256" key="5">
    <source>
        <dbReference type="ARBA" id="ARBA00022771"/>
    </source>
</evidence>
<dbReference type="FunFam" id="3.30.160.60:FF:000690">
    <property type="entry name" value="Zinc finger protein 354C"/>
    <property type="match status" value="1"/>
</dbReference>
<feature type="domain" description="C2H2-type" evidence="14">
    <location>
        <begin position="271"/>
        <end position="298"/>
    </location>
</feature>
<evidence type="ECO:0000256" key="1">
    <source>
        <dbReference type="ARBA" id="ARBA00004123"/>
    </source>
</evidence>
<keyword evidence="7" id="KW-0805">Transcription regulation</keyword>
<dbReference type="Pfam" id="PF07776">
    <property type="entry name" value="zf-AD"/>
    <property type="match status" value="1"/>
</dbReference>
<dbReference type="Gene3D" id="3.40.1800.20">
    <property type="match status" value="1"/>
</dbReference>
<dbReference type="InterPro" id="IPR012934">
    <property type="entry name" value="Znf_AD"/>
</dbReference>
<evidence type="ECO:0000256" key="13">
    <source>
        <dbReference type="SAM" id="MobiDB-lite"/>
    </source>
</evidence>
<evidence type="ECO:0000256" key="10">
    <source>
        <dbReference type="ARBA" id="ARBA00023242"/>
    </source>
</evidence>
<evidence type="ECO:0000256" key="3">
    <source>
        <dbReference type="ARBA" id="ARBA00022723"/>
    </source>
</evidence>
<organism evidence="16 17">
    <name type="scientific">Popillia japonica</name>
    <name type="common">Japanese beetle</name>
    <dbReference type="NCBI Taxonomy" id="7064"/>
    <lineage>
        <taxon>Eukaryota</taxon>
        <taxon>Metazoa</taxon>
        <taxon>Ecdysozoa</taxon>
        <taxon>Arthropoda</taxon>
        <taxon>Hexapoda</taxon>
        <taxon>Insecta</taxon>
        <taxon>Pterygota</taxon>
        <taxon>Neoptera</taxon>
        <taxon>Endopterygota</taxon>
        <taxon>Coleoptera</taxon>
        <taxon>Polyphaga</taxon>
        <taxon>Scarabaeiformia</taxon>
        <taxon>Scarabaeidae</taxon>
        <taxon>Rutelinae</taxon>
        <taxon>Popillia</taxon>
    </lineage>
</organism>
<feature type="domain" description="C2H2-type" evidence="14">
    <location>
        <begin position="215"/>
        <end position="242"/>
    </location>
</feature>
<dbReference type="PROSITE" id="PS50157">
    <property type="entry name" value="ZINC_FINGER_C2H2_2"/>
    <property type="match status" value="6"/>
</dbReference>
<sequence length="508" mass="58256">MASTEDWRGYATICRLCLQKDGFMLGIFNHIQGKEKSIYKKIMDCTALEIAFGDGLPTCICHRCLYKIEFCLDFRQQCFVSDATLRQINGLATKQLENGTNFNEIGLQTGTEEGDVVMVVDPHTMDYDSEYETDTNEHHSDNENLEVNDMQEFRNVFLCQYCDQAFTERSECCMHENNAHNSSTPYVCSDCDMTFADRINYSAHLKSVHQNDKPYNCPQCERTFARRSDLRKHTIVHTGIKPFTCSICLKSFSRNTNLSKHMRIHSGQKPFVCQKCPKTFITKADLTRHSIIHSGQKPFKCNFCNLCFGRRDKLLRHERKHFPQEKKDNSEELQMLRENLSLNDFGYLKDENTEAQPTNDTEQEKSSEWASSENMVINLDPFNHNNFGHGENASASETNLELGNGTDTDLPRVPDHIRSESGDENLIDGRELPLVPEHITGDSFTDNNSSAENVETPRPLQDKLTRHPCHYPDLGSNVKLQSAYGVYQLFSLDFVYAHQIWASSYGQY</sequence>
<keyword evidence="6 12" id="KW-0862">Zinc</keyword>
<feature type="domain" description="C2H2-type" evidence="14">
    <location>
        <begin position="186"/>
        <end position="214"/>
    </location>
</feature>
<feature type="region of interest" description="Disordered" evidence="13">
    <location>
        <begin position="351"/>
        <end position="370"/>
    </location>
</feature>
<dbReference type="Gene3D" id="3.30.160.60">
    <property type="entry name" value="Classic Zinc Finger"/>
    <property type="match status" value="5"/>
</dbReference>
<evidence type="ECO:0000256" key="12">
    <source>
        <dbReference type="PROSITE-ProRule" id="PRU01263"/>
    </source>
</evidence>
<keyword evidence="10" id="KW-0539">Nucleus</keyword>
<evidence type="ECO:0000256" key="2">
    <source>
        <dbReference type="ARBA" id="ARBA00006991"/>
    </source>
</evidence>
<keyword evidence="4" id="KW-0677">Repeat</keyword>
<name>A0AAW1MDW1_POPJA</name>
<evidence type="ECO:0000256" key="4">
    <source>
        <dbReference type="ARBA" id="ARBA00022737"/>
    </source>
</evidence>
<dbReference type="GO" id="GO:0005634">
    <property type="term" value="C:nucleus"/>
    <property type="evidence" value="ECO:0007669"/>
    <property type="project" value="UniProtKB-SubCell"/>
</dbReference>
<feature type="domain" description="C2H2-type" evidence="14">
    <location>
        <begin position="243"/>
        <end position="270"/>
    </location>
</feature>
<dbReference type="GO" id="GO:0003682">
    <property type="term" value="F:chromatin binding"/>
    <property type="evidence" value="ECO:0007669"/>
    <property type="project" value="UniProtKB-ARBA"/>
</dbReference>
<comment type="caution">
    <text evidence="16">The sequence shown here is derived from an EMBL/GenBank/DDBJ whole genome shotgun (WGS) entry which is preliminary data.</text>
</comment>
<dbReference type="SUPFAM" id="SSF57667">
    <property type="entry name" value="beta-beta-alpha zinc fingers"/>
    <property type="match status" value="3"/>
</dbReference>
<evidence type="ECO:0000259" key="15">
    <source>
        <dbReference type="PROSITE" id="PS51915"/>
    </source>
</evidence>
<dbReference type="GO" id="GO:0000785">
    <property type="term" value="C:chromatin"/>
    <property type="evidence" value="ECO:0007669"/>
    <property type="project" value="UniProtKB-ARBA"/>
</dbReference>
<dbReference type="GO" id="GO:0040029">
    <property type="term" value="P:epigenetic regulation of gene expression"/>
    <property type="evidence" value="ECO:0007669"/>
    <property type="project" value="UniProtKB-ARBA"/>
</dbReference>
<comment type="subcellular location">
    <subcellularLocation>
        <location evidence="1">Nucleus</location>
    </subcellularLocation>
</comment>
<feature type="compositionally biased region" description="Polar residues" evidence="13">
    <location>
        <begin position="393"/>
        <end position="407"/>
    </location>
</feature>
<dbReference type="SMART" id="SM00355">
    <property type="entry name" value="ZnF_C2H2"/>
    <property type="match status" value="6"/>
</dbReference>
<dbReference type="InterPro" id="IPR013087">
    <property type="entry name" value="Znf_C2H2_type"/>
</dbReference>
<evidence type="ECO:0000256" key="8">
    <source>
        <dbReference type="ARBA" id="ARBA00023125"/>
    </source>
</evidence>
<dbReference type="PROSITE" id="PS51915">
    <property type="entry name" value="ZAD"/>
    <property type="match status" value="1"/>
</dbReference>
<reference evidence="16 17" key="1">
    <citation type="journal article" date="2024" name="BMC Genomics">
        <title>De novo assembly and annotation of Popillia japonica's genome with initial clues to its potential as an invasive pest.</title>
        <authorList>
            <person name="Cucini C."/>
            <person name="Boschi S."/>
            <person name="Funari R."/>
            <person name="Cardaioli E."/>
            <person name="Iannotti N."/>
            <person name="Marturano G."/>
            <person name="Paoli F."/>
            <person name="Bruttini M."/>
            <person name="Carapelli A."/>
            <person name="Frati F."/>
            <person name="Nardi F."/>
        </authorList>
    </citation>
    <scope>NUCLEOTIDE SEQUENCE [LARGE SCALE GENOMIC DNA]</scope>
    <source>
        <strain evidence="16">DMR45628</strain>
    </source>
</reference>
<dbReference type="InterPro" id="IPR036236">
    <property type="entry name" value="Znf_C2H2_sf"/>
</dbReference>
<protein>
    <submittedName>
        <fullName evidence="16">Zinc finger, C2H2 type</fullName>
    </submittedName>
</protein>
<evidence type="ECO:0000313" key="17">
    <source>
        <dbReference type="Proteomes" id="UP001458880"/>
    </source>
</evidence>
<dbReference type="SMART" id="SM00868">
    <property type="entry name" value="zf-AD"/>
    <property type="match status" value="1"/>
</dbReference>
<comment type="similarity">
    <text evidence="2">Belongs to the krueppel C2H2-type zinc-finger protein family.</text>
</comment>
<feature type="binding site" evidence="12">
    <location>
        <position position="61"/>
    </location>
    <ligand>
        <name>Zn(2+)</name>
        <dbReference type="ChEBI" id="CHEBI:29105"/>
    </ligand>
</feature>
<feature type="domain" description="C2H2-type" evidence="14">
    <location>
        <begin position="157"/>
        <end position="185"/>
    </location>
</feature>
<gene>
    <name evidence="16" type="ORF">QE152_g7767</name>
</gene>
<dbReference type="PROSITE" id="PS00028">
    <property type="entry name" value="ZINC_FINGER_C2H2_1"/>
    <property type="match status" value="6"/>
</dbReference>
<keyword evidence="9" id="KW-0804">Transcription</keyword>
<feature type="binding site" evidence="12">
    <location>
        <position position="64"/>
    </location>
    <ligand>
        <name>Zn(2+)</name>
        <dbReference type="ChEBI" id="CHEBI:29105"/>
    </ligand>
</feature>
<feature type="binding site" evidence="12">
    <location>
        <position position="14"/>
    </location>
    <ligand>
        <name>Zn(2+)</name>
        <dbReference type="ChEBI" id="CHEBI:29105"/>
    </ligand>
</feature>
<dbReference type="EMBL" id="JASPKY010000058">
    <property type="protein sequence ID" value="KAK9744422.1"/>
    <property type="molecule type" value="Genomic_DNA"/>
</dbReference>
<dbReference type="PANTHER" id="PTHR23235:SF142">
    <property type="entry name" value="ZINC FINGER PROTEIN 384"/>
    <property type="match status" value="1"/>
</dbReference>
<dbReference type="Proteomes" id="UP001458880">
    <property type="component" value="Unassembled WGS sequence"/>
</dbReference>
<dbReference type="FunFam" id="3.30.160.60:FF:001506">
    <property type="entry name" value="Zinc finger protein"/>
    <property type="match status" value="1"/>
</dbReference>
<dbReference type="AlphaFoldDB" id="A0AAW1MDW1"/>
<accession>A0AAW1MDW1</accession>
<keyword evidence="8" id="KW-0238">DNA-binding</keyword>
<evidence type="ECO:0000313" key="16">
    <source>
        <dbReference type="EMBL" id="KAK9744422.1"/>
    </source>
</evidence>
<keyword evidence="5 11" id="KW-0863">Zinc-finger</keyword>
<dbReference type="GO" id="GO:0008270">
    <property type="term" value="F:zinc ion binding"/>
    <property type="evidence" value="ECO:0007669"/>
    <property type="project" value="UniProtKB-UniRule"/>
</dbReference>
<evidence type="ECO:0000256" key="11">
    <source>
        <dbReference type="PROSITE-ProRule" id="PRU00042"/>
    </source>
</evidence>
<proteinExistence type="inferred from homology"/>
<evidence type="ECO:0000256" key="9">
    <source>
        <dbReference type="ARBA" id="ARBA00023163"/>
    </source>
</evidence>
<feature type="binding site" evidence="12">
    <location>
        <position position="17"/>
    </location>
    <ligand>
        <name>Zn(2+)</name>
        <dbReference type="ChEBI" id="CHEBI:29105"/>
    </ligand>
</feature>
<dbReference type="GO" id="GO:0000981">
    <property type="term" value="F:DNA-binding transcription factor activity, RNA polymerase II-specific"/>
    <property type="evidence" value="ECO:0007669"/>
    <property type="project" value="TreeGrafter"/>
</dbReference>
<dbReference type="Pfam" id="PF00096">
    <property type="entry name" value="zf-C2H2"/>
    <property type="match status" value="5"/>
</dbReference>
<feature type="domain" description="ZAD" evidence="15">
    <location>
        <begin position="12"/>
        <end position="88"/>
    </location>
</feature>
<evidence type="ECO:0000256" key="6">
    <source>
        <dbReference type="ARBA" id="ARBA00022833"/>
    </source>
</evidence>
<dbReference type="GO" id="GO:0000978">
    <property type="term" value="F:RNA polymerase II cis-regulatory region sequence-specific DNA binding"/>
    <property type="evidence" value="ECO:0007669"/>
    <property type="project" value="TreeGrafter"/>
</dbReference>
<feature type="domain" description="C2H2-type" evidence="14">
    <location>
        <begin position="299"/>
        <end position="326"/>
    </location>
</feature>
<evidence type="ECO:0000256" key="7">
    <source>
        <dbReference type="ARBA" id="ARBA00023015"/>
    </source>
</evidence>
<keyword evidence="3 12" id="KW-0479">Metal-binding</keyword>
<evidence type="ECO:0000259" key="14">
    <source>
        <dbReference type="PROSITE" id="PS50157"/>
    </source>
</evidence>
<keyword evidence="17" id="KW-1185">Reference proteome</keyword>
<dbReference type="SUPFAM" id="SSF57716">
    <property type="entry name" value="Glucocorticoid receptor-like (DNA-binding domain)"/>
    <property type="match status" value="1"/>
</dbReference>
<dbReference type="PANTHER" id="PTHR23235">
    <property type="entry name" value="KRUEPPEL-LIKE TRANSCRIPTION FACTOR"/>
    <property type="match status" value="1"/>
</dbReference>
<feature type="region of interest" description="Disordered" evidence="13">
    <location>
        <begin position="389"/>
        <end position="413"/>
    </location>
</feature>